<keyword evidence="4 7" id="KW-0812">Transmembrane</keyword>
<evidence type="ECO:0000256" key="4">
    <source>
        <dbReference type="ARBA" id="ARBA00022692"/>
    </source>
</evidence>
<dbReference type="AlphaFoldDB" id="A0A3N2CZ49"/>
<evidence type="ECO:0000256" key="5">
    <source>
        <dbReference type="ARBA" id="ARBA00022989"/>
    </source>
</evidence>
<dbReference type="GO" id="GO:0055085">
    <property type="term" value="P:transmembrane transport"/>
    <property type="evidence" value="ECO:0007669"/>
    <property type="project" value="InterPro"/>
</dbReference>
<dbReference type="PANTHER" id="PTHR43163">
    <property type="entry name" value="DIPEPTIDE TRANSPORT SYSTEM PERMEASE PROTEIN DPPB-RELATED"/>
    <property type="match status" value="1"/>
</dbReference>
<evidence type="ECO:0000313" key="9">
    <source>
        <dbReference type="EMBL" id="ROR92688.1"/>
    </source>
</evidence>
<sequence length="357" mass="38453">MPLRPGPPQDPAGAVTVPTSVISYIIRRLIAAVGLVIIVSMITFAIFYLMPRLAGASPETLATRYVGRAATADTVQLTTERLGFYDPIPVQYLNWLRGVVFGTTIDTGVAQVNCPAPCLGYSFRNQDPVTPEILKRLPVSFSLAIGAALLWLVMGLTVGVVSALKRGSFFDRAAMTIALAGVSMPIFWTGLISLSLFSYQLGWTPPGATYTPFTENPLQWAYGLLLPWITLALLFSAQYARLTRAGMLETMGEDYIRTARAKGLRERTVVTKHGLRAALTPIVTIFGLDFGLLIGSAVLTETVFGLPGLGQLAIDGTKSNDLPQVLGVVLLVAVFVAVANLIVDLLYAVIDPRVRAR</sequence>
<dbReference type="PANTHER" id="PTHR43163:SF6">
    <property type="entry name" value="DIPEPTIDE TRANSPORT SYSTEM PERMEASE PROTEIN DPPB-RELATED"/>
    <property type="match status" value="1"/>
</dbReference>
<evidence type="ECO:0000256" key="7">
    <source>
        <dbReference type="RuleBase" id="RU363032"/>
    </source>
</evidence>
<proteinExistence type="inferred from homology"/>
<name>A0A3N2CZ49_9ACTN</name>
<keyword evidence="10" id="KW-1185">Reference proteome</keyword>
<keyword evidence="6 7" id="KW-0472">Membrane</keyword>
<keyword evidence="5 7" id="KW-1133">Transmembrane helix</keyword>
<feature type="transmembrane region" description="Helical" evidence="7">
    <location>
        <begin position="219"/>
        <end position="237"/>
    </location>
</feature>
<comment type="subcellular location">
    <subcellularLocation>
        <location evidence="1 7">Cell membrane</location>
        <topology evidence="1 7">Multi-pass membrane protein</topology>
    </subcellularLocation>
</comment>
<dbReference type="InterPro" id="IPR045621">
    <property type="entry name" value="BPD_transp_1_N"/>
</dbReference>
<feature type="transmembrane region" description="Helical" evidence="7">
    <location>
        <begin position="325"/>
        <end position="350"/>
    </location>
</feature>
<dbReference type="Gene3D" id="1.10.3720.10">
    <property type="entry name" value="MetI-like"/>
    <property type="match status" value="1"/>
</dbReference>
<evidence type="ECO:0000259" key="8">
    <source>
        <dbReference type="PROSITE" id="PS50928"/>
    </source>
</evidence>
<feature type="transmembrane region" description="Helical" evidence="7">
    <location>
        <begin position="176"/>
        <end position="199"/>
    </location>
</feature>
<keyword evidence="2 7" id="KW-0813">Transport</keyword>
<comment type="similarity">
    <text evidence="7">Belongs to the binding-protein-dependent transport system permease family.</text>
</comment>
<dbReference type="GO" id="GO:0005886">
    <property type="term" value="C:plasma membrane"/>
    <property type="evidence" value="ECO:0007669"/>
    <property type="project" value="UniProtKB-SubCell"/>
</dbReference>
<dbReference type="PROSITE" id="PS50928">
    <property type="entry name" value="ABC_TM1"/>
    <property type="match status" value="1"/>
</dbReference>
<dbReference type="Pfam" id="PF00528">
    <property type="entry name" value="BPD_transp_1"/>
    <property type="match status" value="1"/>
</dbReference>
<feature type="domain" description="ABC transmembrane type-1" evidence="8">
    <location>
        <begin position="137"/>
        <end position="347"/>
    </location>
</feature>
<comment type="caution">
    <text evidence="9">The sequence shown here is derived from an EMBL/GenBank/DDBJ whole genome shotgun (WGS) entry which is preliminary data.</text>
</comment>
<dbReference type="InterPro" id="IPR000515">
    <property type="entry name" value="MetI-like"/>
</dbReference>
<dbReference type="EMBL" id="RKHO01000001">
    <property type="protein sequence ID" value="ROR92688.1"/>
    <property type="molecule type" value="Genomic_DNA"/>
</dbReference>
<dbReference type="CDD" id="cd06261">
    <property type="entry name" value="TM_PBP2"/>
    <property type="match status" value="1"/>
</dbReference>
<evidence type="ECO:0000256" key="2">
    <source>
        <dbReference type="ARBA" id="ARBA00022448"/>
    </source>
</evidence>
<evidence type="ECO:0000256" key="6">
    <source>
        <dbReference type="ARBA" id="ARBA00023136"/>
    </source>
</evidence>
<reference evidence="9 10" key="1">
    <citation type="submission" date="2018-11" db="EMBL/GenBank/DDBJ databases">
        <title>Sequencing the genomes of 1000 actinobacteria strains.</title>
        <authorList>
            <person name="Klenk H.-P."/>
        </authorList>
    </citation>
    <scope>NUCLEOTIDE SEQUENCE [LARGE SCALE GENOMIC DNA]</scope>
    <source>
        <strain evidence="9 10">DSM 12652</strain>
    </source>
</reference>
<dbReference type="SUPFAM" id="SSF161098">
    <property type="entry name" value="MetI-like"/>
    <property type="match status" value="1"/>
</dbReference>
<dbReference type="Proteomes" id="UP000281738">
    <property type="component" value="Unassembled WGS sequence"/>
</dbReference>
<keyword evidence="3" id="KW-1003">Cell membrane</keyword>
<feature type="transmembrane region" description="Helical" evidence="7">
    <location>
        <begin position="29"/>
        <end position="50"/>
    </location>
</feature>
<evidence type="ECO:0000256" key="1">
    <source>
        <dbReference type="ARBA" id="ARBA00004651"/>
    </source>
</evidence>
<protein>
    <submittedName>
        <fullName evidence="9">Peptide/nickel transport system permease protein</fullName>
    </submittedName>
</protein>
<accession>A0A3N2CZ49</accession>
<feature type="transmembrane region" description="Helical" evidence="7">
    <location>
        <begin position="277"/>
        <end position="299"/>
    </location>
</feature>
<organism evidence="9 10">
    <name type="scientific">Nocardioides aurantiacus</name>
    <dbReference type="NCBI Taxonomy" id="86796"/>
    <lineage>
        <taxon>Bacteria</taxon>
        <taxon>Bacillati</taxon>
        <taxon>Actinomycetota</taxon>
        <taxon>Actinomycetes</taxon>
        <taxon>Propionibacteriales</taxon>
        <taxon>Nocardioidaceae</taxon>
        <taxon>Nocardioides</taxon>
    </lineage>
</organism>
<dbReference type="Pfam" id="PF19300">
    <property type="entry name" value="BPD_transp_1_N"/>
    <property type="match status" value="1"/>
</dbReference>
<dbReference type="InterPro" id="IPR035906">
    <property type="entry name" value="MetI-like_sf"/>
</dbReference>
<gene>
    <name evidence="9" type="ORF">EDD33_3586</name>
</gene>
<evidence type="ECO:0000256" key="3">
    <source>
        <dbReference type="ARBA" id="ARBA00022475"/>
    </source>
</evidence>
<evidence type="ECO:0000313" key="10">
    <source>
        <dbReference type="Proteomes" id="UP000281738"/>
    </source>
</evidence>
<feature type="transmembrane region" description="Helical" evidence="7">
    <location>
        <begin position="141"/>
        <end position="164"/>
    </location>
</feature>